<dbReference type="Proteomes" id="UP000189580">
    <property type="component" value="Chromosome b"/>
</dbReference>
<dbReference type="OrthoDB" id="191139at2759"/>
<dbReference type="Gene3D" id="3.40.50.720">
    <property type="entry name" value="NAD(P)-binding Rossmann-like Domain"/>
    <property type="match status" value="1"/>
</dbReference>
<keyword evidence="5" id="KW-1185">Reference proteome</keyword>
<protein>
    <submittedName>
        <fullName evidence="4">Env9p</fullName>
    </submittedName>
</protein>
<reference evidence="4 5" key="1">
    <citation type="submission" date="2016-02" db="EMBL/GenBank/DDBJ databases">
        <title>Complete genome sequence and transcriptome regulation of the pentose utilising yeast Sugiyamaella lignohabitans.</title>
        <authorList>
            <person name="Bellasio M."/>
            <person name="Peymann A."/>
            <person name="Valli M."/>
            <person name="Sipitzky M."/>
            <person name="Graf A."/>
            <person name="Sauer M."/>
            <person name="Marx H."/>
            <person name="Mattanovich D."/>
        </authorList>
    </citation>
    <scope>NUCLEOTIDE SEQUENCE [LARGE SCALE GENOMIC DNA]</scope>
    <source>
        <strain evidence="4 5">CBS 10342</strain>
    </source>
</reference>
<evidence type="ECO:0000256" key="3">
    <source>
        <dbReference type="RuleBase" id="RU000363"/>
    </source>
</evidence>
<dbReference type="Pfam" id="PF00106">
    <property type="entry name" value="adh_short"/>
    <property type="match status" value="1"/>
</dbReference>
<evidence type="ECO:0000313" key="5">
    <source>
        <dbReference type="Proteomes" id="UP000189580"/>
    </source>
</evidence>
<evidence type="ECO:0000256" key="1">
    <source>
        <dbReference type="ARBA" id="ARBA00006484"/>
    </source>
</evidence>
<dbReference type="RefSeq" id="XP_018737052.1">
    <property type="nucleotide sequence ID" value="XM_018879104.1"/>
</dbReference>
<dbReference type="InterPro" id="IPR036291">
    <property type="entry name" value="NAD(P)-bd_dom_sf"/>
</dbReference>
<dbReference type="GO" id="GO:0016491">
    <property type="term" value="F:oxidoreductase activity"/>
    <property type="evidence" value="ECO:0007669"/>
    <property type="project" value="UniProtKB-KW"/>
</dbReference>
<dbReference type="EMBL" id="CP014503">
    <property type="protein sequence ID" value="ANB14575.1"/>
    <property type="molecule type" value="Genomic_DNA"/>
</dbReference>
<dbReference type="GeneID" id="30034057"/>
<gene>
    <name evidence="4" type="primary">ENV9</name>
    <name evidence="4" type="ORF">AWJ20_2175</name>
</gene>
<name>A0A167EXJ7_9ASCO</name>
<dbReference type="KEGG" id="slb:AWJ20_2175"/>
<dbReference type="SUPFAM" id="SSF51735">
    <property type="entry name" value="NAD(P)-binding Rossmann-fold domains"/>
    <property type="match status" value="1"/>
</dbReference>
<dbReference type="AlphaFoldDB" id="A0A167EXJ7"/>
<organism evidence="4 5">
    <name type="scientific">Sugiyamaella lignohabitans</name>
    <dbReference type="NCBI Taxonomy" id="796027"/>
    <lineage>
        <taxon>Eukaryota</taxon>
        <taxon>Fungi</taxon>
        <taxon>Dikarya</taxon>
        <taxon>Ascomycota</taxon>
        <taxon>Saccharomycotina</taxon>
        <taxon>Dipodascomycetes</taxon>
        <taxon>Dipodascales</taxon>
        <taxon>Trichomonascaceae</taxon>
        <taxon>Sugiyamaella</taxon>
    </lineage>
</organism>
<comment type="similarity">
    <text evidence="1 3">Belongs to the short-chain dehydrogenases/reductases (SDR) family.</text>
</comment>
<dbReference type="PRINTS" id="PR00081">
    <property type="entry name" value="GDHRDH"/>
</dbReference>
<dbReference type="PRINTS" id="PR00080">
    <property type="entry name" value="SDRFAMILY"/>
</dbReference>
<proteinExistence type="inferred from homology"/>
<dbReference type="CDD" id="cd05327">
    <property type="entry name" value="retinol-DH_like_SDR_c_like"/>
    <property type="match status" value="1"/>
</dbReference>
<evidence type="ECO:0000313" key="4">
    <source>
        <dbReference type="EMBL" id="ANB14575.1"/>
    </source>
</evidence>
<sequence>MTFDSKTSSEEVAQAFSSEIKGKVFLVTGATWGGIGADNARVLSGHGAKLVIVTGRSQSKLDETIGNIKKENPNANIRGLILDLSSFKSIRKAAEEVNNYSENIDVLINNAGVMACPYSKTEDGFELQFGTNHLGHFLFTNLILKKILSSPHPRVVNLSSMGHGLAPIIFGDIGFSDGATYERFHAYGQSKTANVLFSRELSRRYKSQGLVSFSVHPGAIMDTNLGRHMNFDGDINNIGIPKDYWGTDDFYHDMANVRMKNVTQGGATTLVAALDPAIASQSGAYLDDCQIHEDFCRNHAKQPNDAFKLWNLSEELVGQKF</sequence>
<dbReference type="InterPro" id="IPR002347">
    <property type="entry name" value="SDR_fam"/>
</dbReference>
<dbReference type="PANTHER" id="PTHR24320:SF283">
    <property type="entry name" value="RETINOL DEHYDROGENASE 11"/>
    <property type="match status" value="1"/>
</dbReference>
<accession>A0A167EXJ7</accession>
<keyword evidence="2" id="KW-0560">Oxidoreductase</keyword>
<evidence type="ECO:0000256" key="2">
    <source>
        <dbReference type="ARBA" id="ARBA00023002"/>
    </source>
</evidence>
<dbReference type="PANTHER" id="PTHR24320">
    <property type="entry name" value="RETINOL DEHYDROGENASE"/>
    <property type="match status" value="1"/>
</dbReference>